<keyword evidence="3" id="KW-0813">Transport</keyword>
<dbReference type="PANTHER" id="PTHR30026:SF20">
    <property type="entry name" value="OUTER MEMBRANE PROTEIN TOLC"/>
    <property type="match status" value="1"/>
</dbReference>
<dbReference type="KEGG" id="acou:A5CBH24_22330"/>
<dbReference type="GO" id="GO:0015288">
    <property type="term" value="F:porin activity"/>
    <property type="evidence" value="ECO:0007669"/>
    <property type="project" value="TreeGrafter"/>
</dbReference>
<dbReference type="InterPro" id="IPR051906">
    <property type="entry name" value="TolC-like"/>
</dbReference>
<dbReference type="SUPFAM" id="SSF56954">
    <property type="entry name" value="Outer membrane efflux proteins (OEP)"/>
    <property type="match status" value="1"/>
</dbReference>
<evidence type="ECO:0000256" key="5">
    <source>
        <dbReference type="ARBA" id="ARBA00022692"/>
    </source>
</evidence>
<keyword evidence="6" id="KW-0472">Membrane</keyword>
<dbReference type="Pfam" id="PF02321">
    <property type="entry name" value="OEP"/>
    <property type="match status" value="1"/>
</dbReference>
<evidence type="ECO:0000256" key="7">
    <source>
        <dbReference type="ARBA" id="ARBA00023237"/>
    </source>
</evidence>
<evidence type="ECO:0000313" key="11">
    <source>
        <dbReference type="Proteomes" id="UP000318946"/>
    </source>
</evidence>
<dbReference type="EMBL" id="AP019735">
    <property type="protein sequence ID" value="BBL04920.1"/>
    <property type="molecule type" value="Genomic_DNA"/>
</dbReference>
<dbReference type="GeneID" id="78342947"/>
<evidence type="ECO:0000256" key="8">
    <source>
        <dbReference type="SAM" id="Coils"/>
    </source>
</evidence>
<dbReference type="OrthoDB" id="976750at2"/>
<dbReference type="PANTHER" id="PTHR30026">
    <property type="entry name" value="OUTER MEMBRANE PROTEIN TOLC"/>
    <property type="match status" value="1"/>
</dbReference>
<organism evidence="10 11">
    <name type="scientific">Alistipes communis</name>
    <dbReference type="NCBI Taxonomy" id="2585118"/>
    <lineage>
        <taxon>Bacteria</taxon>
        <taxon>Pseudomonadati</taxon>
        <taxon>Bacteroidota</taxon>
        <taxon>Bacteroidia</taxon>
        <taxon>Bacteroidales</taxon>
        <taxon>Rikenellaceae</taxon>
        <taxon>Alistipes</taxon>
    </lineage>
</organism>
<evidence type="ECO:0000256" key="2">
    <source>
        <dbReference type="ARBA" id="ARBA00007613"/>
    </source>
</evidence>
<feature type="chain" id="PRO_5021224223" evidence="9">
    <location>
        <begin position="20"/>
        <end position="426"/>
    </location>
</feature>
<proteinExistence type="inferred from homology"/>
<dbReference type="InterPro" id="IPR003423">
    <property type="entry name" value="OMP_efflux"/>
</dbReference>
<gene>
    <name evidence="10" type="ORF">A5CBH24_22330</name>
</gene>
<name>A0A4Y1WVA2_9BACT</name>
<evidence type="ECO:0000313" key="10">
    <source>
        <dbReference type="EMBL" id="BBL04920.1"/>
    </source>
</evidence>
<reference evidence="11" key="1">
    <citation type="submission" date="2019-06" db="EMBL/GenBank/DDBJ databases">
        <title>Alistipes onderdonkii subsp. vulgaris subsp. nov., Alistipes dispar sp. nov. and Alistipes communis sp. nov., isolated from human faeces, and creation of Alistipes onderdonkii subsp. onderdonkii subsp. nov.</title>
        <authorList>
            <person name="Sakamoto M."/>
            <person name="Ikeyama N."/>
            <person name="Ogata Y."/>
            <person name="Suda W."/>
            <person name="Iino T."/>
            <person name="Hattori M."/>
            <person name="Ohkuma M."/>
        </authorList>
    </citation>
    <scope>NUCLEOTIDE SEQUENCE [LARGE SCALE GENOMIC DNA]</scope>
    <source>
        <strain evidence="11">5CBH24</strain>
    </source>
</reference>
<dbReference type="GO" id="GO:0015562">
    <property type="term" value="F:efflux transmembrane transporter activity"/>
    <property type="evidence" value="ECO:0007669"/>
    <property type="project" value="InterPro"/>
</dbReference>
<feature type="signal peptide" evidence="9">
    <location>
        <begin position="1"/>
        <end position="19"/>
    </location>
</feature>
<evidence type="ECO:0000256" key="1">
    <source>
        <dbReference type="ARBA" id="ARBA00004442"/>
    </source>
</evidence>
<dbReference type="Proteomes" id="UP000318946">
    <property type="component" value="Chromosome"/>
</dbReference>
<dbReference type="GO" id="GO:1990281">
    <property type="term" value="C:efflux pump complex"/>
    <property type="evidence" value="ECO:0007669"/>
    <property type="project" value="TreeGrafter"/>
</dbReference>
<evidence type="ECO:0000256" key="6">
    <source>
        <dbReference type="ARBA" id="ARBA00023136"/>
    </source>
</evidence>
<sequence>MKRIVLLCGCLLVWGSAGAQLTLDSCRLLARNHYPEIRRYDLVRQTEEYTLSNARREWLPQLSLSAQATWQTAVPAFPDALTGMLTQYGVGMPGMNKDQYKVQLEVTQTIWDGGKSAADKRIAEAEAAEQRQATDVDLYALEGRVDDLYFGILLLDERVAQTKLTLGLLRNNLDKVRSLQRNGAAMQSDADAVEAELLTVEQQLAQVEASRESYRRMLELFIGEELAGRALVRPDVAEPASFEAARPELALFDAQAEKLAAQRRLVKSATRPRFGLFAQGYYGYPGMDYFESMMANDWSWNALVGFRMSWNFGAFYTKKNSLGKLRTAQRQLDVQRDVFLFNTRLQTVEESGDIARLRRALADDDRIVQLRRAVREAAESKLRNGVIDTNDLLRKITEEATAATARSAREIELVKTIYELKHTINR</sequence>
<dbReference type="AlphaFoldDB" id="A0A4Y1WVA2"/>
<keyword evidence="11" id="KW-1185">Reference proteome</keyword>
<dbReference type="RefSeq" id="WP_141413230.1">
    <property type="nucleotide sequence ID" value="NZ_AP019735.1"/>
</dbReference>
<evidence type="ECO:0000256" key="3">
    <source>
        <dbReference type="ARBA" id="ARBA00022448"/>
    </source>
</evidence>
<accession>A0A4Y1WVA2</accession>
<evidence type="ECO:0000256" key="9">
    <source>
        <dbReference type="SAM" id="SignalP"/>
    </source>
</evidence>
<keyword evidence="9" id="KW-0732">Signal</keyword>
<keyword evidence="4" id="KW-1134">Transmembrane beta strand</keyword>
<protein>
    <submittedName>
        <fullName evidence="10">Transporter</fullName>
    </submittedName>
</protein>
<dbReference type="GO" id="GO:0009279">
    <property type="term" value="C:cell outer membrane"/>
    <property type="evidence" value="ECO:0007669"/>
    <property type="project" value="UniProtKB-SubCell"/>
</dbReference>
<evidence type="ECO:0000256" key="4">
    <source>
        <dbReference type="ARBA" id="ARBA00022452"/>
    </source>
</evidence>
<keyword evidence="8" id="KW-0175">Coiled coil</keyword>
<keyword evidence="5" id="KW-0812">Transmembrane</keyword>
<comment type="subcellular location">
    <subcellularLocation>
        <location evidence="1">Cell outer membrane</location>
    </subcellularLocation>
</comment>
<comment type="similarity">
    <text evidence="2">Belongs to the outer membrane factor (OMF) (TC 1.B.17) family.</text>
</comment>
<dbReference type="Gene3D" id="1.20.1600.10">
    <property type="entry name" value="Outer membrane efflux proteins (OEP)"/>
    <property type="match status" value="1"/>
</dbReference>
<keyword evidence="7" id="KW-0998">Cell outer membrane</keyword>
<feature type="coiled-coil region" evidence="8">
    <location>
        <begin position="190"/>
        <end position="217"/>
    </location>
</feature>